<gene>
    <name evidence="3" type="ORF">N5D93_28625</name>
</gene>
<evidence type="ECO:0000259" key="1">
    <source>
        <dbReference type="Pfam" id="PF13280"/>
    </source>
</evidence>
<evidence type="ECO:0000313" key="3">
    <source>
        <dbReference type="EMBL" id="MDH0739800.1"/>
    </source>
</evidence>
<evidence type="ECO:0000313" key="4">
    <source>
        <dbReference type="Proteomes" id="UP001161094"/>
    </source>
</evidence>
<name>A0AA42LUR6_9BURK</name>
<dbReference type="InterPro" id="IPR026881">
    <property type="entry name" value="WYL_dom"/>
</dbReference>
<accession>A0AA42LUR6</accession>
<dbReference type="Pfam" id="PF13280">
    <property type="entry name" value="WYL"/>
    <property type="match status" value="1"/>
</dbReference>
<reference evidence="3" key="1">
    <citation type="submission" date="2022-09" db="EMBL/GenBank/DDBJ databases">
        <title>Intensive care unit water sources are persistently colonized with multi-drug resistant bacteria and are the site of extensive horizontal gene transfer of antibiotic resistance genes.</title>
        <authorList>
            <person name="Diorio-Toth L."/>
        </authorList>
    </citation>
    <scope>NUCLEOTIDE SEQUENCE</scope>
    <source>
        <strain evidence="3">GD03843</strain>
    </source>
</reference>
<proteinExistence type="predicted"/>
<sequence>MPPLVANIFHVLKDAEQGGHFMSTPEIHRELCRSYPEPPVVKTVLRTLQKLLDQQLVESEKRGTALVWRRRAGASGVAARSAGLMTHEQALALQTLKRFSSRQIPSLVSESLSSLFDTAEKRLGVAQSDSERRYRKWVDKVEVESGAFALQHPAIDSNIFSTVSRALFFEQKLEVVYRVRSKGDQETAKIIDPLGLVEVGGVIYLVAAMVGYPKPAMYRLDRVVSATMLPEIFTYPREFSLAEYVKHQRQFDFMVEGTIKLELRFLSGAGNHLIESPLSDDQVAEYVGSELRVRGTVLLSKRLRWWLRAFGPNLEVVGPATLREEMANEAETLAALYATRA</sequence>
<protein>
    <submittedName>
        <fullName evidence="3">WYL domain-containing protein</fullName>
    </submittedName>
</protein>
<comment type="caution">
    <text evidence="3">The sequence shown here is derived from an EMBL/GenBank/DDBJ whole genome shotgun (WGS) entry which is preliminary data.</text>
</comment>
<dbReference type="PANTHER" id="PTHR34580">
    <property type="match status" value="1"/>
</dbReference>
<dbReference type="Pfam" id="PF25583">
    <property type="entry name" value="WCX"/>
    <property type="match status" value="1"/>
</dbReference>
<organism evidence="3 4">
    <name type="scientific">Achromobacter spanius</name>
    <dbReference type="NCBI Taxonomy" id="217203"/>
    <lineage>
        <taxon>Bacteria</taxon>
        <taxon>Pseudomonadati</taxon>
        <taxon>Pseudomonadota</taxon>
        <taxon>Betaproteobacteria</taxon>
        <taxon>Burkholderiales</taxon>
        <taxon>Alcaligenaceae</taxon>
        <taxon>Achromobacter</taxon>
    </lineage>
</organism>
<feature type="domain" description="WYL" evidence="1">
    <location>
        <begin position="159"/>
        <end position="228"/>
    </location>
</feature>
<dbReference type="Proteomes" id="UP001161094">
    <property type="component" value="Unassembled WGS sequence"/>
</dbReference>
<evidence type="ECO:0000259" key="2">
    <source>
        <dbReference type="Pfam" id="PF25583"/>
    </source>
</evidence>
<dbReference type="PROSITE" id="PS52050">
    <property type="entry name" value="WYL"/>
    <property type="match status" value="1"/>
</dbReference>
<dbReference type="PANTHER" id="PTHR34580:SF1">
    <property type="entry name" value="PROTEIN PAFC"/>
    <property type="match status" value="1"/>
</dbReference>
<dbReference type="EMBL" id="JAOCDZ010000030">
    <property type="protein sequence ID" value="MDH0739800.1"/>
    <property type="molecule type" value="Genomic_DNA"/>
</dbReference>
<dbReference type="RefSeq" id="WP_279997353.1">
    <property type="nucleotide sequence ID" value="NZ_JAOCDZ010000030.1"/>
</dbReference>
<dbReference type="InterPro" id="IPR051534">
    <property type="entry name" value="CBASS_pafABC_assoc_protein"/>
</dbReference>
<dbReference type="InterPro" id="IPR057727">
    <property type="entry name" value="WCX_dom"/>
</dbReference>
<feature type="domain" description="WCX" evidence="2">
    <location>
        <begin position="258"/>
        <end position="334"/>
    </location>
</feature>
<dbReference type="AlphaFoldDB" id="A0AA42LUR6"/>